<dbReference type="Proteomes" id="UP000253209">
    <property type="component" value="Unassembled WGS sequence"/>
</dbReference>
<dbReference type="OrthoDB" id="9794725at2"/>
<dbReference type="InterPro" id="IPR013830">
    <property type="entry name" value="SGNH_hydro"/>
</dbReference>
<reference evidence="2 3" key="1">
    <citation type="submission" date="2018-05" db="EMBL/GenBank/DDBJ databases">
        <title>Mucilaginibacter hurinus sp. nov., isolated from briquette warehouse soil.</title>
        <authorList>
            <person name="Choi L."/>
        </authorList>
    </citation>
    <scope>NUCLEOTIDE SEQUENCE [LARGE SCALE GENOMIC DNA]</scope>
    <source>
        <strain evidence="2 3">ZR32</strain>
    </source>
</reference>
<accession>A0A367GKQ9</accession>
<dbReference type="RefSeq" id="WP_114005987.1">
    <property type="nucleotide sequence ID" value="NZ_QGDC01000008.1"/>
</dbReference>
<sequence length="251" mass="27891">MTTRRNFIKKAAIGSAAAISIPAIVNAVFASEKSKKVALKKDDIILFHGDSITDSGRDWGKHEFNTIPGLGNGYVLLSAAKLLNKHADKKLTIYNKGISGFKTNQLLTKWNDDFLAIKPTVISIMIGVNDYWHTKITSINYKGTLDDYRNNYRKLLTDIKKDLPAARLILAEPFGLKGVKHVDDTWYPALDNFRNVSKELATEFGAVFIPYQAVFNEALKVAPGDYWTTDGVHPTIAGTSLMSEAWLKAIE</sequence>
<name>A0A367GKQ9_9SPHI</name>
<gene>
    <name evidence="2" type="ORF">DJ568_14350</name>
</gene>
<dbReference type="InterPro" id="IPR051532">
    <property type="entry name" value="Ester_Hydrolysis_Enzymes"/>
</dbReference>
<dbReference type="PANTHER" id="PTHR30383:SF5">
    <property type="entry name" value="SGNH HYDROLASE-TYPE ESTERASE DOMAIN-CONTAINING PROTEIN"/>
    <property type="match status" value="1"/>
</dbReference>
<comment type="caution">
    <text evidence="2">The sequence shown here is derived from an EMBL/GenBank/DDBJ whole genome shotgun (WGS) entry which is preliminary data.</text>
</comment>
<evidence type="ECO:0000259" key="1">
    <source>
        <dbReference type="Pfam" id="PF13472"/>
    </source>
</evidence>
<keyword evidence="3" id="KW-1185">Reference proteome</keyword>
<dbReference type="InterPro" id="IPR006311">
    <property type="entry name" value="TAT_signal"/>
</dbReference>
<dbReference type="AlphaFoldDB" id="A0A367GKQ9"/>
<feature type="domain" description="SGNH hydrolase-type esterase" evidence="1">
    <location>
        <begin position="47"/>
        <end position="238"/>
    </location>
</feature>
<dbReference type="InterPro" id="IPR036514">
    <property type="entry name" value="SGNH_hydro_sf"/>
</dbReference>
<dbReference type="EMBL" id="QGDC01000008">
    <property type="protein sequence ID" value="RCH54062.1"/>
    <property type="molecule type" value="Genomic_DNA"/>
</dbReference>
<proteinExistence type="predicted"/>
<dbReference type="GO" id="GO:0004622">
    <property type="term" value="F:phosphatidylcholine lysophospholipase activity"/>
    <property type="evidence" value="ECO:0007669"/>
    <property type="project" value="TreeGrafter"/>
</dbReference>
<dbReference type="SUPFAM" id="SSF52266">
    <property type="entry name" value="SGNH hydrolase"/>
    <property type="match status" value="1"/>
</dbReference>
<dbReference type="PROSITE" id="PS51318">
    <property type="entry name" value="TAT"/>
    <property type="match status" value="1"/>
</dbReference>
<dbReference type="Gene3D" id="3.40.50.1110">
    <property type="entry name" value="SGNH hydrolase"/>
    <property type="match status" value="1"/>
</dbReference>
<dbReference type="NCBIfam" id="TIGR01409">
    <property type="entry name" value="TAT_signal_seq"/>
    <property type="match status" value="1"/>
</dbReference>
<protein>
    <submittedName>
        <fullName evidence="2">Lysophospholipase</fullName>
    </submittedName>
</protein>
<dbReference type="Pfam" id="PF13472">
    <property type="entry name" value="Lipase_GDSL_2"/>
    <property type="match status" value="1"/>
</dbReference>
<evidence type="ECO:0000313" key="2">
    <source>
        <dbReference type="EMBL" id="RCH54062.1"/>
    </source>
</evidence>
<dbReference type="InterPro" id="IPR019546">
    <property type="entry name" value="TAT_signal_bac_arc"/>
</dbReference>
<dbReference type="CDD" id="cd01834">
    <property type="entry name" value="SGNH_hydrolase_like_2"/>
    <property type="match status" value="1"/>
</dbReference>
<organism evidence="2 3">
    <name type="scientific">Mucilaginibacter hurinus</name>
    <dbReference type="NCBI Taxonomy" id="2201324"/>
    <lineage>
        <taxon>Bacteria</taxon>
        <taxon>Pseudomonadati</taxon>
        <taxon>Bacteroidota</taxon>
        <taxon>Sphingobacteriia</taxon>
        <taxon>Sphingobacteriales</taxon>
        <taxon>Sphingobacteriaceae</taxon>
        <taxon>Mucilaginibacter</taxon>
    </lineage>
</organism>
<dbReference type="PANTHER" id="PTHR30383">
    <property type="entry name" value="THIOESTERASE 1/PROTEASE 1/LYSOPHOSPHOLIPASE L1"/>
    <property type="match status" value="1"/>
</dbReference>
<evidence type="ECO:0000313" key="3">
    <source>
        <dbReference type="Proteomes" id="UP000253209"/>
    </source>
</evidence>